<dbReference type="Pfam" id="PF01810">
    <property type="entry name" value="LysE"/>
    <property type="match status" value="1"/>
</dbReference>
<feature type="transmembrane region" description="Helical" evidence="6">
    <location>
        <begin position="148"/>
        <end position="170"/>
    </location>
</feature>
<dbReference type="RefSeq" id="WP_422863348.1">
    <property type="nucleotide sequence ID" value="NZ_JAMSKV010000003.1"/>
</dbReference>
<organism evidence="7 8">
    <name type="scientific">Endosaccharibacter trunci</name>
    <dbReference type="NCBI Taxonomy" id="2812733"/>
    <lineage>
        <taxon>Bacteria</taxon>
        <taxon>Pseudomonadati</taxon>
        <taxon>Pseudomonadota</taxon>
        <taxon>Alphaproteobacteria</taxon>
        <taxon>Acetobacterales</taxon>
        <taxon>Acetobacteraceae</taxon>
        <taxon>Endosaccharibacter</taxon>
    </lineage>
</organism>
<evidence type="ECO:0000256" key="5">
    <source>
        <dbReference type="ARBA" id="ARBA00023136"/>
    </source>
</evidence>
<evidence type="ECO:0000256" key="2">
    <source>
        <dbReference type="ARBA" id="ARBA00022475"/>
    </source>
</evidence>
<keyword evidence="8" id="KW-1185">Reference proteome</keyword>
<sequence>MTATEAALWPLFLFAVAASYSPGPNNIMVMSTAARLGLPRTIPMAIGIVAGFGFMVSVVGIGLAVPLQRFPSLVGVMRWAGAIWLLVLAWKIGSAPGGTNGSERPAMGFLAAAGFQWINPKAWIMAVAAAATFVIPGHGPVASSLLRAAVFAAVGLTSIASWMLLGLGAGRLLATPGRLRRFNIAMGALLAASVVPAVLE</sequence>
<accession>A0ABT1W4T4</accession>
<comment type="subcellular location">
    <subcellularLocation>
        <location evidence="1">Cell membrane</location>
        <topology evidence="1">Multi-pass membrane protein</topology>
    </subcellularLocation>
</comment>
<name>A0ABT1W4T4_9PROT</name>
<evidence type="ECO:0000256" key="6">
    <source>
        <dbReference type="SAM" id="Phobius"/>
    </source>
</evidence>
<proteinExistence type="predicted"/>
<dbReference type="PANTHER" id="PTHR30086:SF20">
    <property type="entry name" value="ARGININE EXPORTER PROTEIN ARGO-RELATED"/>
    <property type="match status" value="1"/>
</dbReference>
<dbReference type="PANTHER" id="PTHR30086">
    <property type="entry name" value="ARGININE EXPORTER PROTEIN ARGO"/>
    <property type="match status" value="1"/>
</dbReference>
<evidence type="ECO:0000256" key="1">
    <source>
        <dbReference type="ARBA" id="ARBA00004651"/>
    </source>
</evidence>
<keyword evidence="2" id="KW-1003">Cell membrane</keyword>
<dbReference type="EMBL" id="JAMSKV010000003">
    <property type="protein sequence ID" value="MCQ8277888.1"/>
    <property type="molecule type" value="Genomic_DNA"/>
</dbReference>
<protein>
    <submittedName>
        <fullName evidence="7">LysE family translocator</fullName>
    </submittedName>
</protein>
<feature type="transmembrane region" description="Helical" evidence="6">
    <location>
        <begin position="182"/>
        <end position="199"/>
    </location>
</feature>
<dbReference type="Proteomes" id="UP001524587">
    <property type="component" value="Unassembled WGS sequence"/>
</dbReference>
<reference evidence="7 8" key="1">
    <citation type="submission" date="2022-06" db="EMBL/GenBank/DDBJ databases">
        <title>Endosaccharibacter gen. nov., sp. nov., endophytic bacteria isolated from sugarcane.</title>
        <authorList>
            <person name="Pitiwittayakul N."/>
            <person name="Yukphan P."/>
            <person name="Charoenyingcharoen P."/>
            <person name="Tanasupawat S."/>
        </authorList>
    </citation>
    <scope>NUCLEOTIDE SEQUENCE [LARGE SCALE GENOMIC DNA]</scope>
    <source>
        <strain evidence="7 8">KSS8</strain>
    </source>
</reference>
<feature type="transmembrane region" description="Helical" evidence="6">
    <location>
        <begin position="76"/>
        <end position="93"/>
    </location>
</feature>
<evidence type="ECO:0000256" key="4">
    <source>
        <dbReference type="ARBA" id="ARBA00022989"/>
    </source>
</evidence>
<feature type="transmembrane region" description="Helical" evidence="6">
    <location>
        <begin position="42"/>
        <end position="64"/>
    </location>
</feature>
<keyword evidence="4 6" id="KW-1133">Transmembrane helix</keyword>
<evidence type="ECO:0000313" key="7">
    <source>
        <dbReference type="EMBL" id="MCQ8277888.1"/>
    </source>
</evidence>
<gene>
    <name evidence="7" type="ORF">NFI95_05445</name>
</gene>
<keyword evidence="3 6" id="KW-0812">Transmembrane</keyword>
<evidence type="ECO:0000313" key="8">
    <source>
        <dbReference type="Proteomes" id="UP001524587"/>
    </source>
</evidence>
<comment type="caution">
    <text evidence="7">The sequence shown here is derived from an EMBL/GenBank/DDBJ whole genome shotgun (WGS) entry which is preliminary data.</text>
</comment>
<evidence type="ECO:0000256" key="3">
    <source>
        <dbReference type="ARBA" id="ARBA00022692"/>
    </source>
</evidence>
<keyword evidence="5 6" id="KW-0472">Membrane</keyword>
<dbReference type="InterPro" id="IPR001123">
    <property type="entry name" value="LeuE-type"/>
</dbReference>